<dbReference type="Pfam" id="PF01513">
    <property type="entry name" value="NAD_kinase"/>
    <property type="match status" value="1"/>
</dbReference>
<feature type="binding site" evidence="6">
    <location>
        <position position="180"/>
    </location>
    <ligand>
        <name>NAD(+)</name>
        <dbReference type="ChEBI" id="CHEBI:57540"/>
    </ligand>
</feature>
<dbReference type="InterPro" id="IPR016064">
    <property type="entry name" value="NAD/diacylglycerol_kinase_sf"/>
</dbReference>
<keyword evidence="6" id="KW-0963">Cytoplasm</keyword>
<feature type="binding site" evidence="6">
    <location>
        <position position="51"/>
    </location>
    <ligand>
        <name>NAD(+)</name>
        <dbReference type="ChEBI" id="CHEBI:57540"/>
    </ligand>
</feature>
<keyword evidence="1 6" id="KW-0808">Transferase</keyword>
<protein>
    <recommendedName>
        <fullName evidence="6">NAD kinase</fullName>
        <ecNumber evidence="6">2.7.1.23</ecNumber>
    </recommendedName>
    <alternativeName>
        <fullName evidence="6">ATP-dependent NAD kinase</fullName>
    </alternativeName>
</protein>
<dbReference type="GO" id="GO:0019674">
    <property type="term" value="P:NAD+ metabolic process"/>
    <property type="evidence" value="ECO:0007669"/>
    <property type="project" value="InterPro"/>
</dbReference>
<evidence type="ECO:0000256" key="3">
    <source>
        <dbReference type="ARBA" id="ARBA00022857"/>
    </source>
</evidence>
<dbReference type="PANTHER" id="PTHR20275">
    <property type="entry name" value="NAD KINASE"/>
    <property type="match status" value="1"/>
</dbReference>
<dbReference type="GO" id="GO:0051287">
    <property type="term" value="F:NAD binding"/>
    <property type="evidence" value="ECO:0007669"/>
    <property type="project" value="UniProtKB-ARBA"/>
</dbReference>
<keyword evidence="6" id="KW-0547">Nucleotide-binding</keyword>
<dbReference type="AlphaFoldDB" id="A0A9C9K163"/>
<feature type="binding site" evidence="6">
    <location>
        <position position="126"/>
    </location>
    <ligand>
        <name>NAD(+)</name>
        <dbReference type="ChEBI" id="CHEBI:57540"/>
    </ligand>
</feature>
<organism evidence="7 8">
    <name type="scientific">candidate division WOR-3 bacterium</name>
    <dbReference type="NCBI Taxonomy" id="2052148"/>
    <lineage>
        <taxon>Bacteria</taxon>
        <taxon>Bacteria division WOR-3</taxon>
    </lineage>
</organism>
<gene>
    <name evidence="6" type="primary">nadK</name>
    <name evidence="7" type="ORF">ENI34_09305</name>
</gene>
<evidence type="ECO:0000313" key="8">
    <source>
        <dbReference type="Proteomes" id="UP000885826"/>
    </source>
</evidence>
<dbReference type="GO" id="GO:0005737">
    <property type="term" value="C:cytoplasm"/>
    <property type="evidence" value="ECO:0007669"/>
    <property type="project" value="UniProtKB-SubCell"/>
</dbReference>
<reference evidence="7" key="1">
    <citation type="journal article" date="2020" name="mSystems">
        <title>Genome- and Community-Level Interaction Insights into Carbon Utilization and Element Cycling Functions of Hydrothermarchaeota in Hydrothermal Sediment.</title>
        <authorList>
            <person name="Zhou Z."/>
            <person name="Liu Y."/>
            <person name="Xu W."/>
            <person name="Pan J."/>
            <person name="Luo Z.H."/>
            <person name="Li M."/>
        </authorList>
    </citation>
    <scope>NUCLEOTIDE SEQUENCE</scope>
    <source>
        <strain evidence="7">HyVt-388</strain>
    </source>
</reference>
<dbReference type="HAMAP" id="MF_00361">
    <property type="entry name" value="NAD_kinase"/>
    <property type="match status" value="1"/>
</dbReference>
<feature type="binding site" evidence="6">
    <location>
        <position position="214"/>
    </location>
    <ligand>
        <name>NAD(+)</name>
        <dbReference type="ChEBI" id="CHEBI:57540"/>
    </ligand>
</feature>
<feature type="binding site" evidence="6">
    <location>
        <begin position="46"/>
        <end position="47"/>
    </location>
    <ligand>
        <name>NAD(+)</name>
        <dbReference type="ChEBI" id="CHEBI:57540"/>
    </ligand>
</feature>
<dbReference type="EC" id="2.7.1.23" evidence="6"/>
<evidence type="ECO:0000256" key="2">
    <source>
        <dbReference type="ARBA" id="ARBA00022777"/>
    </source>
</evidence>
<proteinExistence type="inferred from homology"/>
<comment type="caution">
    <text evidence="7">The sequence shown here is derived from an EMBL/GenBank/DDBJ whole genome shotgun (WGS) entry which is preliminary data.</text>
</comment>
<dbReference type="InterPro" id="IPR017438">
    <property type="entry name" value="ATP-NAD_kinase_N"/>
</dbReference>
<feature type="binding site" evidence="6">
    <location>
        <begin position="115"/>
        <end position="116"/>
    </location>
    <ligand>
        <name>NAD(+)</name>
        <dbReference type="ChEBI" id="CHEBI:57540"/>
    </ligand>
</feature>
<dbReference type="InterPro" id="IPR002504">
    <property type="entry name" value="NADK"/>
</dbReference>
<dbReference type="GO" id="GO:0003951">
    <property type="term" value="F:NAD+ kinase activity"/>
    <property type="evidence" value="ECO:0007669"/>
    <property type="project" value="UniProtKB-UniRule"/>
</dbReference>
<dbReference type="Gene3D" id="3.40.50.10330">
    <property type="entry name" value="Probable inorganic polyphosphate/atp-NAD kinase, domain 1"/>
    <property type="match status" value="1"/>
</dbReference>
<keyword evidence="6" id="KW-0067">ATP-binding</keyword>
<dbReference type="Pfam" id="PF20143">
    <property type="entry name" value="NAD_kinase_C"/>
    <property type="match status" value="1"/>
</dbReference>
<dbReference type="GO" id="GO:0046872">
    <property type="term" value="F:metal ion binding"/>
    <property type="evidence" value="ECO:0007669"/>
    <property type="project" value="UniProtKB-UniRule"/>
</dbReference>
<dbReference type="EMBL" id="DRIG01000095">
    <property type="protein sequence ID" value="HEC79314.1"/>
    <property type="molecule type" value="Genomic_DNA"/>
</dbReference>
<comment type="function">
    <text evidence="6">Involved in the regulation of the intracellular balance of NAD and NADP, and is a key enzyme in the biosynthesis of NADP. Catalyzes specifically the phosphorylation on 2'-hydroxyl of the adenosine moiety of NAD to yield NADP.</text>
</comment>
<keyword evidence="3 6" id="KW-0521">NADP</keyword>
<dbReference type="PANTHER" id="PTHR20275:SF0">
    <property type="entry name" value="NAD KINASE"/>
    <property type="match status" value="1"/>
</dbReference>
<evidence type="ECO:0000256" key="5">
    <source>
        <dbReference type="ARBA" id="ARBA00047925"/>
    </source>
</evidence>
<dbReference type="SUPFAM" id="SSF111331">
    <property type="entry name" value="NAD kinase/diacylglycerol kinase-like"/>
    <property type="match status" value="1"/>
</dbReference>
<comment type="catalytic activity">
    <reaction evidence="5 6">
        <text>NAD(+) + ATP = ADP + NADP(+) + H(+)</text>
        <dbReference type="Rhea" id="RHEA:18629"/>
        <dbReference type="ChEBI" id="CHEBI:15378"/>
        <dbReference type="ChEBI" id="CHEBI:30616"/>
        <dbReference type="ChEBI" id="CHEBI:57540"/>
        <dbReference type="ChEBI" id="CHEBI:58349"/>
        <dbReference type="ChEBI" id="CHEBI:456216"/>
        <dbReference type="EC" id="2.7.1.23"/>
    </reaction>
</comment>
<sequence>MKKVKIVINLKKKSASRILKDTKALLKANGFTFSKRPDFVIAMGGDGTLLHAAALYCKKGIPILGVNSGGLGFLTDVTLEQLPDMLMRIRRKKFVLEKRMMVAAKFDKTILYALNDLTIITRIPGRAVEFLAAINNEYLCRFIADGIIIATPTGSTAYSLATSGPILQPHTEAIIVTAIAPHTLSVRPIVLPADSTVEITVGKKGKAVLVADGQRSKSVKNGQTIKFKKAKFHVTLIKPHHTTFFKTLREKMKWGGREDA</sequence>
<comment type="cofactor">
    <cofactor evidence="6">
        <name>a divalent metal cation</name>
        <dbReference type="ChEBI" id="CHEBI:60240"/>
    </cofactor>
</comment>
<dbReference type="Proteomes" id="UP000885826">
    <property type="component" value="Unassembled WGS sequence"/>
</dbReference>
<accession>A0A9C9K163</accession>
<dbReference type="InterPro" id="IPR017437">
    <property type="entry name" value="ATP-NAD_kinase_PpnK-typ_C"/>
</dbReference>
<name>A0A9C9K163_UNCW3</name>
<keyword evidence="4 6" id="KW-0520">NAD</keyword>
<dbReference type="GO" id="GO:0006741">
    <property type="term" value="P:NADP+ biosynthetic process"/>
    <property type="evidence" value="ECO:0007669"/>
    <property type="project" value="UniProtKB-UniRule"/>
</dbReference>
<keyword evidence="2 6" id="KW-0418">Kinase</keyword>
<feature type="active site" description="Proton acceptor" evidence="6">
    <location>
        <position position="46"/>
    </location>
</feature>
<comment type="caution">
    <text evidence="6">Lacks conserved residue(s) required for the propagation of feature annotation.</text>
</comment>
<evidence type="ECO:0000256" key="4">
    <source>
        <dbReference type="ARBA" id="ARBA00023027"/>
    </source>
</evidence>
<dbReference type="Gene3D" id="2.60.200.30">
    <property type="entry name" value="Probable inorganic polyphosphate/atp-NAD kinase, domain 2"/>
    <property type="match status" value="1"/>
</dbReference>
<evidence type="ECO:0000256" key="6">
    <source>
        <dbReference type="HAMAP-Rule" id="MF_00361"/>
    </source>
</evidence>
<dbReference type="GO" id="GO:0005524">
    <property type="term" value="F:ATP binding"/>
    <property type="evidence" value="ECO:0007669"/>
    <property type="project" value="UniProtKB-KW"/>
</dbReference>
<comment type="similarity">
    <text evidence="6">Belongs to the NAD kinase family.</text>
</comment>
<comment type="subcellular location">
    <subcellularLocation>
        <location evidence="6">Cytoplasm</location>
    </subcellularLocation>
</comment>
<evidence type="ECO:0000256" key="1">
    <source>
        <dbReference type="ARBA" id="ARBA00022679"/>
    </source>
</evidence>
<feature type="binding site" evidence="6">
    <location>
        <position position="145"/>
    </location>
    <ligand>
        <name>NAD(+)</name>
        <dbReference type="ChEBI" id="CHEBI:57540"/>
    </ligand>
</feature>
<evidence type="ECO:0000313" key="7">
    <source>
        <dbReference type="EMBL" id="HEC79314.1"/>
    </source>
</evidence>